<sequence length="66" mass="7413">MGLDGQDKRGWWLAAGSRQHTQRSTLSTTQSSETTRLATLPGYQACHPPYQSASLPPRSHRSRQYI</sequence>
<evidence type="ECO:0000256" key="1">
    <source>
        <dbReference type="SAM" id="MobiDB-lite"/>
    </source>
</evidence>
<accession>A0A5B7E908</accession>
<comment type="caution">
    <text evidence="2">The sequence shown here is derived from an EMBL/GenBank/DDBJ whole genome shotgun (WGS) entry which is preliminary data.</text>
</comment>
<dbReference type="Proteomes" id="UP000324222">
    <property type="component" value="Unassembled WGS sequence"/>
</dbReference>
<dbReference type="EMBL" id="VSRR010002042">
    <property type="protein sequence ID" value="MPC29254.1"/>
    <property type="molecule type" value="Genomic_DNA"/>
</dbReference>
<feature type="compositionally biased region" description="Low complexity" evidence="1">
    <location>
        <begin position="17"/>
        <end position="36"/>
    </location>
</feature>
<evidence type="ECO:0000313" key="2">
    <source>
        <dbReference type="EMBL" id="MPC29254.1"/>
    </source>
</evidence>
<protein>
    <submittedName>
        <fullName evidence="2">Uncharacterized protein</fullName>
    </submittedName>
</protein>
<organism evidence="2 3">
    <name type="scientific">Portunus trituberculatus</name>
    <name type="common">Swimming crab</name>
    <name type="synonym">Neptunus trituberculatus</name>
    <dbReference type="NCBI Taxonomy" id="210409"/>
    <lineage>
        <taxon>Eukaryota</taxon>
        <taxon>Metazoa</taxon>
        <taxon>Ecdysozoa</taxon>
        <taxon>Arthropoda</taxon>
        <taxon>Crustacea</taxon>
        <taxon>Multicrustacea</taxon>
        <taxon>Malacostraca</taxon>
        <taxon>Eumalacostraca</taxon>
        <taxon>Eucarida</taxon>
        <taxon>Decapoda</taxon>
        <taxon>Pleocyemata</taxon>
        <taxon>Brachyura</taxon>
        <taxon>Eubrachyura</taxon>
        <taxon>Portunoidea</taxon>
        <taxon>Portunidae</taxon>
        <taxon>Portuninae</taxon>
        <taxon>Portunus</taxon>
    </lineage>
</organism>
<feature type="compositionally biased region" description="Basic and acidic residues" evidence="1">
    <location>
        <begin position="1"/>
        <end position="10"/>
    </location>
</feature>
<name>A0A5B7E908_PORTR</name>
<evidence type="ECO:0000313" key="3">
    <source>
        <dbReference type="Proteomes" id="UP000324222"/>
    </source>
</evidence>
<feature type="region of interest" description="Disordered" evidence="1">
    <location>
        <begin position="1"/>
        <end position="66"/>
    </location>
</feature>
<dbReference type="AlphaFoldDB" id="A0A5B7E908"/>
<reference evidence="2 3" key="1">
    <citation type="submission" date="2019-05" db="EMBL/GenBank/DDBJ databases">
        <title>Another draft genome of Portunus trituberculatus and its Hox gene families provides insights of decapod evolution.</title>
        <authorList>
            <person name="Jeong J.-H."/>
            <person name="Song I."/>
            <person name="Kim S."/>
            <person name="Choi T."/>
            <person name="Kim D."/>
            <person name="Ryu S."/>
            <person name="Kim W."/>
        </authorList>
    </citation>
    <scope>NUCLEOTIDE SEQUENCE [LARGE SCALE GENOMIC DNA]</scope>
    <source>
        <tissue evidence="2">Muscle</tissue>
    </source>
</reference>
<proteinExistence type="predicted"/>
<gene>
    <name evidence="2" type="ORF">E2C01_022478</name>
</gene>
<keyword evidence="3" id="KW-1185">Reference proteome</keyword>